<dbReference type="EMBL" id="QPJK01000001">
    <property type="protein sequence ID" value="RCW76479.1"/>
    <property type="molecule type" value="Genomic_DNA"/>
</dbReference>
<keyword evidence="2" id="KW-0675">Receptor</keyword>
<proteinExistence type="inferred from homology"/>
<dbReference type="AlphaFoldDB" id="A0A368Y9U7"/>
<gene>
    <name evidence="2" type="ORF">DES41_1011085</name>
</gene>
<dbReference type="PANTHER" id="PTHR42928:SF5">
    <property type="entry name" value="BLR1237 PROTEIN"/>
    <property type="match status" value="1"/>
</dbReference>
<dbReference type="RefSeq" id="WP_114466536.1">
    <property type="nucleotide sequence ID" value="NZ_QPJK01000001.1"/>
</dbReference>
<dbReference type="CDD" id="cd13578">
    <property type="entry name" value="PBP2_Bug27"/>
    <property type="match status" value="1"/>
</dbReference>
<dbReference type="Gene3D" id="3.40.190.150">
    <property type="entry name" value="Bordetella uptake gene, domain 1"/>
    <property type="match status" value="1"/>
</dbReference>
<evidence type="ECO:0000256" key="1">
    <source>
        <dbReference type="ARBA" id="ARBA00006987"/>
    </source>
</evidence>
<evidence type="ECO:0000313" key="2">
    <source>
        <dbReference type="EMBL" id="RCW76479.1"/>
    </source>
</evidence>
<protein>
    <submittedName>
        <fullName evidence="2">Tripartite-type tricarboxylate transporter receptor subunit TctC</fullName>
    </submittedName>
</protein>
<sequence length="321" mass="34503">MPLSRRRFAALPLAACLPLAGRASGYPDKAVRLVMPFPAGGMGDILARHLATDLARLWGQPVVVDNRAGASGMIGNEYVARAAPDGTTLLLGISQLALAPWLYPKMAYDVEKDFVPLARVADAVSVFVTNDARIASVKDYVALAKANPDKLSYGTYGAGTSAHIFAEIFNRANGIRTVHVPYKGAAPLINDLLAGHVTLSFTDLASPLPHILSGRLKAYAVTGTRRAPLLPDVPTFSELGHAGLDVPGWYALFAPAKTPPEVVRRIREGVAQVLQAPEMQARLTQLGLLPVVEPPAAFEQRLRDDMGYWKKAIAENNIRLD</sequence>
<dbReference type="InterPro" id="IPR005064">
    <property type="entry name" value="BUG"/>
</dbReference>
<comment type="similarity">
    <text evidence="1">Belongs to the UPF0065 (bug) family.</text>
</comment>
<dbReference type="PANTHER" id="PTHR42928">
    <property type="entry name" value="TRICARBOXYLATE-BINDING PROTEIN"/>
    <property type="match status" value="1"/>
</dbReference>
<dbReference type="InterPro" id="IPR042100">
    <property type="entry name" value="Bug_dom1"/>
</dbReference>
<dbReference type="PIRSF" id="PIRSF017082">
    <property type="entry name" value="YflP"/>
    <property type="match status" value="1"/>
</dbReference>
<comment type="caution">
    <text evidence="2">The sequence shown here is derived from an EMBL/GenBank/DDBJ whole genome shotgun (WGS) entry which is preliminary data.</text>
</comment>
<dbReference type="Proteomes" id="UP000252884">
    <property type="component" value="Unassembled WGS sequence"/>
</dbReference>
<dbReference type="Pfam" id="PF03401">
    <property type="entry name" value="TctC"/>
    <property type="match status" value="1"/>
</dbReference>
<name>A0A368Y9U7_9BURK</name>
<dbReference type="OrthoDB" id="9780943at2"/>
<keyword evidence="3" id="KW-1185">Reference proteome</keyword>
<accession>A0A368Y9U7</accession>
<reference evidence="2 3" key="1">
    <citation type="submission" date="2018-07" db="EMBL/GenBank/DDBJ databases">
        <title>Genomic Encyclopedia of Type Strains, Phase IV (KMG-IV): sequencing the most valuable type-strain genomes for metagenomic binning, comparative biology and taxonomic classification.</title>
        <authorList>
            <person name="Goeker M."/>
        </authorList>
    </citation>
    <scope>NUCLEOTIDE SEQUENCE [LARGE SCALE GENOMIC DNA]</scope>
    <source>
        <strain evidence="2 3">DSM 21634</strain>
    </source>
</reference>
<evidence type="ECO:0000313" key="3">
    <source>
        <dbReference type="Proteomes" id="UP000252884"/>
    </source>
</evidence>
<dbReference type="SUPFAM" id="SSF53850">
    <property type="entry name" value="Periplasmic binding protein-like II"/>
    <property type="match status" value="1"/>
</dbReference>
<organism evidence="2 3">
    <name type="scientific">Pseudorhodoferax soli</name>
    <dbReference type="NCBI Taxonomy" id="545864"/>
    <lineage>
        <taxon>Bacteria</taxon>
        <taxon>Pseudomonadati</taxon>
        <taxon>Pseudomonadota</taxon>
        <taxon>Betaproteobacteria</taxon>
        <taxon>Burkholderiales</taxon>
        <taxon>Comamonadaceae</taxon>
    </lineage>
</organism>
<dbReference type="Gene3D" id="3.40.190.10">
    <property type="entry name" value="Periplasmic binding protein-like II"/>
    <property type="match status" value="1"/>
</dbReference>